<evidence type="ECO:0000259" key="1">
    <source>
        <dbReference type="Pfam" id="PF00534"/>
    </source>
</evidence>
<keyword evidence="4" id="KW-1185">Reference proteome</keyword>
<proteinExistence type="predicted"/>
<accession>A0ABV2AVU8</accession>
<dbReference type="Pfam" id="PF00534">
    <property type="entry name" value="Glycos_transf_1"/>
    <property type="match status" value="1"/>
</dbReference>
<dbReference type="CDD" id="cd03808">
    <property type="entry name" value="GT4_CapM-like"/>
    <property type="match status" value="1"/>
</dbReference>
<dbReference type="PANTHER" id="PTHR12526">
    <property type="entry name" value="GLYCOSYLTRANSFERASE"/>
    <property type="match status" value="1"/>
</dbReference>
<evidence type="ECO:0000259" key="2">
    <source>
        <dbReference type="Pfam" id="PF13477"/>
    </source>
</evidence>
<name>A0ABV2AVU8_9GAMM</name>
<reference evidence="3 4" key="1">
    <citation type="submission" date="2013-03" db="EMBL/GenBank/DDBJ databases">
        <title>Salinisphaera dokdonensis CL-ES53 Genome Sequencing.</title>
        <authorList>
            <person name="Li C."/>
            <person name="Lai Q."/>
            <person name="Shao Z."/>
        </authorList>
    </citation>
    <scope>NUCLEOTIDE SEQUENCE [LARGE SCALE GENOMIC DNA]</scope>
    <source>
        <strain evidence="3 4">CL-ES53</strain>
    </source>
</reference>
<dbReference type="Pfam" id="PF13477">
    <property type="entry name" value="Glyco_trans_4_2"/>
    <property type="match status" value="1"/>
</dbReference>
<dbReference type="Proteomes" id="UP001460888">
    <property type="component" value="Unassembled WGS sequence"/>
</dbReference>
<comment type="caution">
    <text evidence="3">The sequence shown here is derived from an EMBL/GenBank/DDBJ whole genome shotgun (WGS) entry which is preliminary data.</text>
</comment>
<feature type="domain" description="Glycosyl transferase family 1" evidence="1">
    <location>
        <begin position="204"/>
        <end position="366"/>
    </location>
</feature>
<dbReference type="RefSeq" id="WP_353108383.1">
    <property type="nucleotide sequence ID" value="NZ_APND01000001.1"/>
</dbReference>
<dbReference type="Gene3D" id="3.40.50.2000">
    <property type="entry name" value="Glycogen Phosphorylase B"/>
    <property type="match status" value="2"/>
</dbReference>
<dbReference type="EMBL" id="APND01000001">
    <property type="protein sequence ID" value="MES1927727.1"/>
    <property type="molecule type" value="Genomic_DNA"/>
</dbReference>
<dbReference type="PANTHER" id="PTHR12526:SF638">
    <property type="entry name" value="SPORE COAT PROTEIN SA"/>
    <property type="match status" value="1"/>
</dbReference>
<gene>
    <name evidence="3" type="ORF">SADO_00685</name>
</gene>
<organism evidence="3 4">
    <name type="scientific">Salinisphaera dokdonensis CL-ES53</name>
    <dbReference type="NCBI Taxonomy" id="1304272"/>
    <lineage>
        <taxon>Bacteria</taxon>
        <taxon>Pseudomonadati</taxon>
        <taxon>Pseudomonadota</taxon>
        <taxon>Gammaproteobacteria</taxon>
        <taxon>Salinisphaerales</taxon>
        <taxon>Salinisphaeraceae</taxon>
        <taxon>Salinisphaera</taxon>
    </lineage>
</organism>
<dbReference type="SUPFAM" id="SSF53756">
    <property type="entry name" value="UDP-Glycosyltransferase/glycogen phosphorylase"/>
    <property type="match status" value="1"/>
</dbReference>
<evidence type="ECO:0000313" key="3">
    <source>
        <dbReference type="EMBL" id="MES1927727.1"/>
    </source>
</evidence>
<dbReference type="InterPro" id="IPR001296">
    <property type="entry name" value="Glyco_trans_1"/>
</dbReference>
<feature type="domain" description="Glycosyltransferase subfamily 4-like N-terminal" evidence="2">
    <location>
        <begin position="17"/>
        <end position="153"/>
    </location>
</feature>
<dbReference type="InterPro" id="IPR028098">
    <property type="entry name" value="Glyco_trans_4-like_N"/>
</dbReference>
<protein>
    <submittedName>
        <fullName evidence="3">Glycosyltransferase</fullName>
    </submittedName>
</protein>
<sequence>MNKASQSTTVSRKGKTVLYIANTDWYLFNFRKNLIKRASQEGWNVRLACGVSGYTTALAAEGWPVETLPLDSRGANPLREARALYKVIRLFRREQPDVAHLFTLKCVLYGCLAAPFSRNTRFVGALTGMGYLFTSNRLSVRLLKQLVIAMLRAGLKISQAHLIFQNEFDQQEFINQKLLPVERTSVIRGSGVDCEKFHPNNRVAPDDGKIRLLFCGRLISEKGIHDYLEATAKLREQGYTFDSKIAGQPYPGNPSSLSAEEVSALYDSETHTYLGHQDDMPALLAATDVVVLPTYYREGTPKVLLEAAAAGCILVTTTIPACEGLVERGVNGFYIEPRSCEQLADSLRRIIETDDADRQKMRTASRRIAITKFSDHQVNEATKELYEASPATAIR</sequence>
<evidence type="ECO:0000313" key="4">
    <source>
        <dbReference type="Proteomes" id="UP001460888"/>
    </source>
</evidence>